<gene>
    <name evidence="1" type="ORF">HKX40_03765</name>
</gene>
<dbReference type="AlphaFoldDB" id="A0A7Y4P601"/>
<name>A0A7Y4P601_9BURK</name>
<dbReference type="EMBL" id="JABGBO010000003">
    <property type="protein sequence ID" value="NOL49260.1"/>
    <property type="molecule type" value="Genomic_DNA"/>
</dbReference>
<dbReference type="Proteomes" id="UP000541421">
    <property type="component" value="Unassembled WGS sequence"/>
</dbReference>
<proteinExistence type="predicted"/>
<dbReference type="RefSeq" id="WP_171588228.1">
    <property type="nucleotide sequence ID" value="NZ_JABGBO010000003.1"/>
</dbReference>
<keyword evidence="2" id="KW-1185">Reference proteome</keyword>
<protein>
    <recommendedName>
        <fullName evidence="3">Chemotaxis protein</fullName>
    </recommendedName>
</protein>
<sequence length="337" mass="35203">MAIPLIIGVAAGAIGVYKGAKAIKDNSKAKDLESDAHSIVYEAEHSLETHKRQTQASLSGLGQKKVDSLNQRIKPFIEEFQKIKNIDLSSPVLSNMTVNEFSHVVIGELQKQVNFIASAGLGVAGGATSGALAAYGAYSGVMLLGTASTGTAIGTLSGAAATNAALAWLGGGSIAAGGGGIAAGTMALGALAAGPALAVAGWYMGNKATKNLENARSNLAEARKFRDAVETSVTLLQGIHHVSQSMIDILSTINTQSRRQLKALQKVFETQGYDYATYDEEAKKTVMKNIKITQVMKVIIDTPILDEEGNLLGDAESNVLQITQYVNNDLTGELPAV</sequence>
<evidence type="ECO:0008006" key="3">
    <source>
        <dbReference type="Google" id="ProtNLM"/>
    </source>
</evidence>
<accession>A0A7Y4P601</accession>
<organism evidence="1 2">
    <name type="scientific">Pelistega europaea</name>
    <dbReference type="NCBI Taxonomy" id="106147"/>
    <lineage>
        <taxon>Bacteria</taxon>
        <taxon>Pseudomonadati</taxon>
        <taxon>Pseudomonadota</taxon>
        <taxon>Betaproteobacteria</taxon>
        <taxon>Burkholderiales</taxon>
        <taxon>Alcaligenaceae</taxon>
        <taxon>Pelistega</taxon>
    </lineage>
</organism>
<comment type="caution">
    <text evidence="1">The sequence shown here is derived from an EMBL/GenBank/DDBJ whole genome shotgun (WGS) entry which is preliminary data.</text>
</comment>
<evidence type="ECO:0000313" key="2">
    <source>
        <dbReference type="Proteomes" id="UP000541421"/>
    </source>
</evidence>
<reference evidence="1 2" key="1">
    <citation type="submission" date="2020-05" db="EMBL/GenBank/DDBJ databases">
        <authorList>
            <person name="Niu N."/>
        </authorList>
    </citation>
    <scope>NUCLEOTIDE SEQUENCE [LARGE SCALE GENOMIC DNA]</scope>
    <source>
        <strain evidence="1 2">LMG10982</strain>
    </source>
</reference>
<evidence type="ECO:0000313" key="1">
    <source>
        <dbReference type="EMBL" id="NOL49260.1"/>
    </source>
</evidence>